<evidence type="ECO:0000313" key="1">
    <source>
        <dbReference type="EMBL" id="NPT42448.1"/>
    </source>
</evidence>
<protein>
    <submittedName>
        <fullName evidence="1">BON domain-containing protein</fullName>
    </submittedName>
</protein>
<proteinExistence type="predicted"/>
<dbReference type="Proteomes" id="UP000652198">
    <property type="component" value="Unassembled WGS sequence"/>
</dbReference>
<comment type="caution">
    <text evidence="1">The sequence shown here is derived from an EMBL/GenBank/DDBJ whole genome shotgun (WGS) entry which is preliminary data.</text>
</comment>
<evidence type="ECO:0000313" key="2">
    <source>
        <dbReference type="Proteomes" id="UP000652198"/>
    </source>
</evidence>
<name>A0ABX2BRA0_9BURK</name>
<gene>
    <name evidence="1" type="ORF">GNZ12_14270</name>
</gene>
<sequence length="42" mass="4657">MRPAGWRYEQGRCNTASMRDQARRAAWSAPGVHAVIDNLTVG</sequence>
<dbReference type="EMBL" id="WOEY01000058">
    <property type="protein sequence ID" value="NPT42448.1"/>
    <property type="molecule type" value="Genomic_DNA"/>
</dbReference>
<keyword evidence="2" id="KW-1185">Reference proteome</keyword>
<reference evidence="1 2" key="1">
    <citation type="submission" date="2019-11" db="EMBL/GenBank/DDBJ databases">
        <title>Metabolism of dissolved organic matter in forest soils.</title>
        <authorList>
            <person name="Cyle K.T."/>
            <person name="Wilhelm R.C."/>
            <person name="Martinez C.E."/>
        </authorList>
    </citation>
    <scope>NUCLEOTIDE SEQUENCE [LARGE SCALE GENOMIC DNA]</scope>
    <source>
        <strain evidence="1 2">1N</strain>
    </source>
</reference>
<organism evidence="1 2">
    <name type="scientific">Paraburkholderia solitsugae</name>
    <dbReference type="NCBI Taxonomy" id="2675748"/>
    <lineage>
        <taxon>Bacteria</taxon>
        <taxon>Pseudomonadati</taxon>
        <taxon>Pseudomonadota</taxon>
        <taxon>Betaproteobacteria</taxon>
        <taxon>Burkholderiales</taxon>
        <taxon>Burkholderiaceae</taxon>
        <taxon>Paraburkholderia</taxon>
    </lineage>
</organism>
<accession>A0ABX2BRA0</accession>